<protein>
    <submittedName>
        <fullName evidence="2">Uncharacterized protein</fullName>
    </submittedName>
</protein>
<dbReference type="EMBL" id="KQ420510">
    <property type="protein sequence ID" value="KOF80057.1"/>
    <property type="molecule type" value="Genomic_DNA"/>
</dbReference>
<proteinExistence type="predicted"/>
<reference evidence="2" key="1">
    <citation type="submission" date="2015-07" db="EMBL/GenBank/DDBJ databases">
        <title>MeaNS - Measles Nucleotide Surveillance Program.</title>
        <authorList>
            <person name="Tran T."/>
            <person name="Druce J."/>
        </authorList>
    </citation>
    <scope>NUCLEOTIDE SEQUENCE</scope>
    <source>
        <strain evidence="2">UCB-OBI-ISO-001</strain>
        <tissue evidence="2">Gonad</tissue>
    </source>
</reference>
<accession>A0A0L8GT28</accession>
<dbReference type="AlphaFoldDB" id="A0A0L8GT28"/>
<gene>
    <name evidence="2" type="ORF">OCBIM_22028491mg</name>
</gene>
<name>A0A0L8GT28_OCTBM</name>
<evidence type="ECO:0000313" key="2">
    <source>
        <dbReference type="EMBL" id="KOF80057.1"/>
    </source>
</evidence>
<organism evidence="2">
    <name type="scientific">Octopus bimaculoides</name>
    <name type="common">California two-spotted octopus</name>
    <dbReference type="NCBI Taxonomy" id="37653"/>
    <lineage>
        <taxon>Eukaryota</taxon>
        <taxon>Metazoa</taxon>
        <taxon>Spiralia</taxon>
        <taxon>Lophotrochozoa</taxon>
        <taxon>Mollusca</taxon>
        <taxon>Cephalopoda</taxon>
        <taxon>Coleoidea</taxon>
        <taxon>Octopodiformes</taxon>
        <taxon>Octopoda</taxon>
        <taxon>Incirrata</taxon>
        <taxon>Octopodidae</taxon>
        <taxon>Octopus</taxon>
    </lineage>
</organism>
<feature type="region of interest" description="Disordered" evidence="1">
    <location>
        <begin position="1"/>
        <end position="22"/>
    </location>
</feature>
<sequence>MTSSEIAVMESVRSESPVDNVSGTECKDKDGRICTCCNTSCCPERRQHKTSFNMWYFW</sequence>
<evidence type="ECO:0000256" key="1">
    <source>
        <dbReference type="SAM" id="MobiDB-lite"/>
    </source>
</evidence>